<proteinExistence type="inferred from homology"/>
<feature type="domain" description="Peptidase M16 C-terminal" evidence="11">
    <location>
        <begin position="683"/>
        <end position="859"/>
    </location>
</feature>
<dbReference type="InterPro" id="IPR007863">
    <property type="entry name" value="Peptidase_M16_C"/>
</dbReference>
<keyword evidence="3 12" id="KW-0645">Protease</keyword>
<keyword evidence="9" id="KW-0732">Signal</keyword>
<dbReference type="RefSeq" id="WP_115389783.1">
    <property type="nucleotide sequence ID" value="NZ_JADZHC010000079.1"/>
</dbReference>
<keyword evidence="7" id="KW-0482">Metalloprotease</keyword>
<dbReference type="PROSITE" id="PS51257">
    <property type="entry name" value="PROKAR_LIPOPROTEIN"/>
    <property type="match status" value="1"/>
</dbReference>
<evidence type="ECO:0000259" key="11">
    <source>
        <dbReference type="Pfam" id="PF05193"/>
    </source>
</evidence>
<accession>A0A380A943</accession>
<dbReference type="EMBL" id="UGYO01000001">
    <property type="protein sequence ID" value="SUI76522.1"/>
    <property type="molecule type" value="Genomic_DNA"/>
</dbReference>
<keyword evidence="5" id="KW-0378">Hydrolase</keyword>
<feature type="domain" description="Peptidase M16 N-terminal" evidence="10">
    <location>
        <begin position="50"/>
        <end position="169"/>
    </location>
</feature>
<dbReference type="PANTHER" id="PTHR43690:SF17">
    <property type="entry name" value="PROTEIN YHJJ"/>
    <property type="match status" value="1"/>
</dbReference>
<dbReference type="Proteomes" id="UP000254069">
    <property type="component" value="Unassembled WGS sequence"/>
</dbReference>
<dbReference type="InterPro" id="IPR011249">
    <property type="entry name" value="Metalloenz_LuxS/M16"/>
</dbReference>
<evidence type="ECO:0000256" key="6">
    <source>
        <dbReference type="ARBA" id="ARBA00022833"/>
    </source>
</evidence>
<gene>
    <name evidence="12" type="primary">yhjJ_3</name>
    <name evidence="12" type="ORF">NCTC10738_02443</name>
</gene>
<evidence type="ECO:0000256" key="7">
    <source>
        <dbReference type="ARBA" id="ARBA00023049"/>
    </source>
</evidence>
<evidence type="ECO:0000256" key="2">
    <source>
        <dbReference type="ARBA" id="ARBA00007261"/>
    </source>
</evidence>
<protein>
    <submittedName>
        <fullName evidence="12">Protease3</fullName>
    </submittedName>
</protein>
<organism evidence="12 13">
    <name type="scientific">Shewanella algae</name>
    <dbReference type="NCBI Taxonomy" id="38313"/>
    <lineage>
        <taxon>Bacteria</taxon>
        <taxon>Pseudomonadati</taxon>
        <taxon>Pseudomonadota</taxon>
        <taxon>Gammaproteobacteria</taxon>
        <taxon>Alteromonadales</taxon>
        <taxon>Shewanellaceae</taxon>
        <taxon>Shewanella</taxon>
    </lineage>
</organism>
<evidence type="ECO:0000256" key="5">
    <source>
        <dbReference type="ARBA" id="ARBA00022801"/>
    </source>
</evidence>
<dbReference type="GO" id="GO:0004222">
    <property type="term" value="F:metalloendopeptidase activity"/>
    <property type="evidence" value="ECO:0007669"/>
    <property type="project" value="InterPro"/>
</dbReference>
<sequence>MIVKTRFGRLMMAAMACLLAACQTSEMLPLNSDPDLVQGRLDNGFRYYLAPNDAPAKRVYLRLVVNAGSMHEDDDQRGVAHMVEHMAFNGSKHFKGNSVINALEDAGLKFGIDVNAFTDFENTVYLLNLPDNRPQTLELALRIIADWAAEVSIARDDLDAERGIVLEEWRARLGPMLRLGDKKSAIEMAGSRYAMRDPIGDPETIRQVSGKRVADFYRRWYRPDNMALVASGDIDVAKFKAMVEQYLGAMPTATTPLETVDFGIPLQDGLRAAKVHEVGAEEPALELSFFSPLEPDYSRAGYRRELAEQIAGRMLNLRLQQWEKQHQDWLLSGAFFSSAIGRETRQSIFTLQLKKGEYHSAVSALFDLLATLKQHGFSDKAVASQLKRQLKLEQRRADKAVYSIDIAGDLVTTAANLDPWLSYKDRARLNLELIGSLTTEDINQALARLTAPSSRLLLQTLGAGEISALTSAEANALWQQSMSRQHSDFDAGQQTSEMPEFKAEAGSSRFIGEAAEGRLKEYRLSNGLRLVFSQSDLNPGEVHFKALTVGGMGSLAPSEAQKLRLAVNLADEFGAGEVPQQAIINYDSDYPLVLSSLLDGQTQGFSGWAHRDDLAALLQLFRFKLQQVQFASNALKHWREEYQATRAQYANDPGEQFASTIDARRYPGVPTVYNPAPELLTTLTEDELLADYRRHMLGNTDFILFFVGDIDEARLIRLAEQYLAGIEVKREARKQYQIRPATPKERLQMPVSGEPRAETEVYLTSYPQPWSAKQAYLLSLMGELIQEQLRLKLREEASGVYGVTAWFWQEPGEDFSSGRISFSSDPERVDELIQQLHLVLKRMADEGVSPHSLENKRRQRQDRLQRELKSNLGWLEAVSQSYMAVGGPQQIGQNIRFNEEVTAAELNSLLKQFILQSRVFEAVMLPASE</sequence>
<comment type="similarity">
    <text evidence="2 8">Belongs to the peptidase M16 family.</text>
</comment>
<dbReference type="GO" id="GO:0046872">
    <property type="term" value="F:metal ion binding"/>
    <property type="evidence" value="ECO:0007669"/>
    <property type="project" value="UniProtKB-KW"/>
</dbReference>
<feature type="signal peptide" evidence="9">
    <location>
        <begin position="1"/>
        <end position="20"/>
    </location>
</feature>
<name>A0A380A943_9GAMM</name>
<evidence type="ECO:0000256" key="1">
    <source>
        <dbReference type="ARBA" id="ARBA00001947"/>
    </source>
</evidence>
<dbReference type="Pfam" id="PF05193">
    <property type="entry name" value="Peptidase_M16_C"/>
    <property type="match status" value="2"/>
</dbReference>
<dbReference type="Pfam" id="PF00675">
    <property type="entry name" value="Peptidase_M16"/>
    <property type="match status" value="1"/>
</dbReference>
<dbReference type="SUPFAM" id="SSF63411">
    <property type="entry name" value="LuxS/MPP-like metallohydrolase"/>
    <property type="match status" value="4"/>
</dbReference>
<keyword evidence="4" id="KW-0479">Metal-binding</keyword>
<evidence type="ECO:0000259" key="10">
    <source>
        <dbReference type="Pfam" id="PF00675"/>
    </source>
</evidence>
<evidence type="ECO:0000256" key="8">
    <source>
        <dbReference type="RuleBase" id="RU004447"/>
    </source>
</evidence>
<comment type="cofactor">
    <cofactor evidence="1">
        <name>Zn(2+)</name>
        <dbReference type="ChEBI" id="CHEBI:29105"/>
    </cofactor>
</comment>
<dbReference type="GO" id="GO:0006508">
    <property type="term" value="P:proteolysis"/>
    <property type="evidence" value="ECO:0007669"/>
    <property type="project" value="UniProtKB-KW"/>
</dbReference>
<keyword evidence="13" id="KW-1185">Reference proteome</keyword>
<feature type="domain" description="Peptidase M16 C-terminal" evidence="11">
    <location>
        <begin position="209"/>
        <end position="384"/>
    </location>
</feature>
<evidence type="ECO:0000256" key="9">
    <source>
        <dbReference type="SAM" id="SignalP"/>
    </source>
</evidence>
<reference evidence="12 13" key="1">
    <citation type="submission" date="2018-06" db="EMBL/GenBank/DDBJ databases">
        <authorList>
            <consortium name="Pathogen Informatics"/>
            <person name="Doyle S."/>
        </authorList>
    </citation>
    <scope>NUCLEOTIDE SEQUENCE [LARGE SCALE GENOMIC DNA]</scope>
    <source>
        <strain evidence="12 13">NCTC10738</strain>
    </source>
</reference>
<dbReference type="AlphaFoldDB" id="A0A380A943"/>
<dbReference type="PROSITE" id="PS00143">
    <property type="entry name" value="INSULINASE"/>
    <property type="match status" value="1"/>
</dbReference>
<evidence type="ECO:0000313" key="13">
    <source>
        <dbReference type="Proteomes" id="UP000254069"/>
    </source>
</evidence>
<evidence type="ECO:0000313" key="12">
    <source>
        <dbReference type="EMBL" id="SUI76522.1"/>
    </source>
</evidence>
<feature type="chain" id="PRO_5016740028" evidence="9">
    <location>
        <begin position="21"/>
        <end position="929"/>
    </location>
</feature>
<dbReference type="Gene3D" id="3.30.830.10">
    <property type="entry name" value="Metalloenzyme, LuxS/M16 peptidase-like"/>
    <property type="match status" value="4"/>
</dbReference>
<dbReference type="InterPro" id="IPR001431">
    <property type="entry name" value="Pept_M16_Zn_BS"/>
</dbReference>
<dbReference type="PANTHER" id="PTHR43690">
    <property type="entry name" value="NARDILYSIN"/>
    <property type="match status" value="1"/>
</dbReference>
<evidence type="ECO:0000256" key="4">
    <source>
        <dbReference type="ARBA" id="ARBA00022723"/>
    </source>
</evidence>
<evidence type="ECO:0000256" key="3">
    <source>
        <dbReference type="ARBA" id="ARBA00022670"/>
    </source>
</evidence>
<dbReference type="InterPro" id="IPR050626">
    <property type="entry name" value="Peptidase_M16"/>
</dbReference>
<dbReference type="InterPro" id="IPR011765">
    <property type="entry name" value="Pept_M16_N"/>
</dbReference>
<keyword evidence="6" id="KW-0862">Zinc</keyword>